<organism evidence="2">
    <name type="scientific">Vitrella brassicaformis</name>
    <dbReference type="NCBI Taxonomy" id="1169539"/>
    <lineage>
        <taxon>Eukaryota</taxon>
        <taxon>Sar</taxon>
        <taxon>Alveolata</taxon>
        <taxon>Colpodellida</taxon>
        <taxon>Vitrellaceae</taxon>
        <taxon>Vitrella</taxon>
    </lineage>
</organism>
<evidence type="ECO:0000256" key="1">
    <source>
        <dbReference type="SAM" id="Phobius"/>
    </source>
</evidence>
<dbReference type="EMBL" id="HBGB01041595">
    <property type="protein sequence ID" value="CAD9069375.1"/>
    <property type="molecule type" value="Transcribed_RNA"/>
</dbReference>
<gene>
    <name evidence="2" type="ORF">VBRA1451_LOCUS24457</name>
</gene>
<keyword evidence="1" id="KW-1133">Transmembrane helix</keyword>
<sequence length="128" mass="13647">MSCGVHCVGSISLLLVGWLAGVRVGVLCSLAAVLVGERLTDSGDYPTDPFTHCRAITTQPPTHLPTTTHTHNHTHNHNHNHSPTTSIHPSIHPLPENDLHSCLAWFVSLSLSPLLGAGSYTVCVCVCV</sequence>
<keyword evidence="1" id="KW-0812">Transmembrane</keyword>
<reference evidence="2" key="1">
    <citation type="submission" date="2021-01" db="EMBL/GenBank/DDBJ databases">
        <authorList>
            <person name="Corre E."/>
            <person name="Pelletier E."/>
            <person name="Niang G."/>
            <person name="Scheremetjew M."/>
            <person name="Finn R."/>
            <person name="Kale V."/>
            <person name="Holt S."/>
            <person name="Cochrane G."/>
            <person name="Meng A."/>
            <person name="Brown T."/>
            <person name="Cohen L."/>
        </authorList>
    </citation>
    <scope>NUCLEOTIDE SEQUENCE</scope>
    <source>
        <strain evidence="2">CCMP3346</strain>
    </source>
</reference>
<proteinExistence type="predicted"/>
<feature type="transmembrane region" description="Helical" evidence="1">
    <location>
        <begin position="12"/>
        <end position="35"/>
    </location>
</feature>
<feature type="transmembrane region" description="Helical" evidence="1">
    <location>
        <begin position="103"/>
        <end position="127"/>
    </location>
</feature>
<evidence type="ECO:0000313" key="2">
    <source>
        <dbReference type="EMBL" id="CAD9069375.1"/>
    </source>
</evidence>
<dbReference type="AlphaFoldDB" id="A0A7S1KBV6"/>
<name>A0A7S1KBV6_9ALVE</name>
<accession>A0A7S1KBV6</accession>
<keyword evidence="1" id="KW-0472">Membrane</keyword>
<protein>
    <submittedName>
        <fullName evidence="2">Uncharacterized protein</fullName>
    </submittedName>
</protein>